<name>A0A9P6XBU6_RHIOR</name>
<dbReference type="InterPro" id="IPR028564">
    <property type="entry name" value="MT_TRM10-typ"/>
</dbReference>
<dbReference type="GO" id="GO:0052905">
    <property type="term" value="F:tRNA (guanosine(9)-N1)-methyltransferase activity"/>
    <property type="evidence" value="ECO:0007669"/>
    <property type="project" value="UniProtKB-EC"/>
</dbReference>
<dbReference type="InterPro" id="IPR007356">
    <property type="entry name" value="tRNA_m1G_MeTrfase_euk"/>
</dbReference>
<dbReference type="AlphaFoldDB" id="A0A9P6XBU6"/>
<evidence type="ECO:0000256" key="1">
    <source>
        <dbReference type="ARBA" id="ARBA00012797"/>
    </source>
</evidence>
<dbReference type="CDD" id="cd18089">
    <property type="entry name" value="SPOUT_Trm10-like"/>
    <property type="match status" value="1"/>
</dbReference>
<sequence length="293" mass="34029">MSVFRPFLSRVKHLIQCSMTVSENNNIRTFRGVKYDILDPKFEGLSKQKIKRLLKDEQWNEHKDEKRALFRQKEKARKQERKRQIREGLLEASPTKKKLAATSELTNINLVIDCSFNHLMTEREIVSFVKQLGISYGKNKTAPKSTKLSLVSLDDGFKDVLNEKWPSWKNWGEKHVSTTEQSYLDKFEKNDLIYLSADSDNVIQELEEGKAYIIGGIVDKNRHKNLCQDKATKQGIKTAKLPIEDYLNMSTRKVLTVNQVCEILLKWLEVRDWEKAFLSALPGRKLKDVEPVC</sequence>
<dbReference type="EMBL" id="JAANQT010000551">
    <property type="protein sequence ID" value="KAG1310077.1"/>
    <property type="molecule type" value="Genomic_DNA"/>
</dbReference>
<dbReference type="EC" id="2.1.1.221" evidence="1"/>
<dbReference type="Proteomes" id="UP000716291">
    <property type="component" value="Unassembled WGS sequence"/>
</dbReference>
<dbReference type="PROSITE" id="PS51675">
    <property type="entry name" value="SAM_MT_TRM10"/>
    <property type="match status" value="1"/>
</dbReference>
<protein>
    <recommendedName>
        <fullName evidence="2">tRNA (guanine(9)-N1)-methyltransferase</fullName>
        <ecNumber evidence="1">2.1.1.221</ecNumber>
    </recommendedName>
    <alternativeName>
        <fullName evidence="7">tRNA methyltransferase 10</fullName>
    </alternativeName>
    <alternativeName>
        <fullName evidence="6">tRNA(m1G9)-methyltransferase</fullName>
    </alternativeName>
</protein>
<dbReference type="GO" id="GO:0005634">
    <property type="term" value="C:nucleus"/>
    <property type="evidence" value="ECO:0007669"/>
    <property type="project" value="TreeGrafter"/>
</dbReference>
<dbReference type="OrthoDB" id="278300at2759"/>
<keyword evidence="4" id="KW-0808">Transferase</keyword>
<evidence type="ECO:0000256" key="4">
    <source>
        <dbReference type="ARBA" id="ARBA00022679"/>
    </source>
</evidence>
<dbReference type="InterPro" id="IPR038459">
    <property type="entry name" value="MT_TRM10-typ_sf"/>
</dbReference>
<organism evidence="10 11">
    <name type="scientific">Rhizopus oryzae</name>
    <name type="common">Mucormycosis agent</name>
    <name type="synonym">Rhizopus arrhizus var. delemar</name>
    <dbReference type="NCBI Taxonomy" id="64495"/>
    <lineage>
        <taxon>Eukaryota</taxon>
        <taxon>Fungi</taxon>
        <taxon>Fungi incertae sedis</taxon>
        <taxon>Mucoromycota</taxon>
        <taxon>Mucoromycotina</taxon>
        <taxon>Mucoromycetes</taxon>
        <taxon>Mucorales</taxon>
        <taxon>Mucorineae</taxon>
        <taxon>Rhizopodaceae</taxon>
        <taxon>Rhizopus</taxon>
    </lineage>
</organism>
<accession>A0A9P6XBU6</accession>
<dbReference type="FunFam" id="3.40.1280.30:FF:000001">
    <property type="entry name" value="tRNA methyltransferase 10 homolog A"/>
    <property type="match status" value="1"/>
</dbReference>
<keyword evidence="11" id="KW-1185">Reference proteome</keyword>
<evidence type="ECO:0000313" key="11">
    <source>
        <dbReference type="Proteomes" id="UP000716291"/>
    </source>
</evidence>
<keyword evidence="3" id="KW-0489">Methyltransferase</keyword>
<comment type="caution">
    <text evidence="10">The sequence shown here is derived from an EMBL/GenBank/DDBJ whole genome shotgun (WGS) entry which is preliminary data.</text>
</comment>
<proteinExistence type="predicted"/>
<evidence type="ECO:0000256" key="8">
    <source>
        <dbReference type="ARBA" id="ARBA00048434"/>
    </source>
</evidence>
<gene>
    <name evidence="10" type="ORF">G6F64_004825</name>
</gene>
<dbReference type="PANTHER" id="PTHR13563:SF13">
    <property type="entry name" value="TRNA METHYLTRANSFERASE 10 HOMOLOG A"/>
    <property type="match status" value="1"/>
</dbReference>
<evidence type="ECO:0000256" key="6">
    <source>
        <dbReference type="ARBA" id="ARBA00031792"/>
    </source>
</evidence>
<dbReference type="GO" id="GO:0002939">
    <property type="term" value="P:tRNA N1-guanine methylation"/>
    <property type="evidence" value="ECO:0007669"/>
    <property type="project" value="TreeGrafter"/>
</dbReference>
<dbReference type="Gene3D" id="3.40.1280.30">
    <property type="match status" value="1"/>
</dbReference>
<dbReference type="PANTHER" id="PTHR13563">
    <property type="entry name" value="TRNA (GUANINE-9-) METHYLTRANSFERASE"/>
    <property type="match status" value="1"/>
</dbReference>
<evidence type="ECO:0000256" key="7">
    <source>
        <dbReference type="ARBA" id="ARBA00032166"/>
    </source>
</evidence>
<comment type="catalytic activity">
    <reaction evidence="8">
        <text>guanosine(9) in tRNA + S-adenosyl-L-methionine = N(1)-methylguanosine(9) in tRNA + S-adenosyl-L-homocysteine + H(+)</text>
        <dbReference type="Rhea" id="RHEA:43156"/>
        <dbReference type="Rhea" id="RHEA-COMP:10367"/>
        <dbReference type="Rhea" id="RHEA-COMP:10368"/>
        <dbReference type="ChEBI" id="CHEBI:15378"/>
        <dbReference type="ChEBI" id="CHEBI:57856"/>
        <dbReference type="ChEBI" id="CHEBI:59789"/>
        <dbReference type="ChEBI" id="CHEBI:73542"/>
        <dbReference type="ChEBI" id="CHEBI:74269"/>
        <dbReference type="EC" id="2.1.1.221"/>
    </reaction>
</comment>
<evidence type="ECO:0000259" key="9">
    <source>
        <dbReference type="PROSITE" id="PS51675"/>
    </source>
</evidence>
<keyword evidence="5" id="KW-0949">S-adenosyl-L-methionine</keyword>
<evidence type="ECO:0000256" key="3">
    <source>
        <dbReference type="ARBA" id="ARBA00022603"/>
    </source>
</evidence>
<dbReference type="GO" id="GO:0000049">
    <property type="term" value="F:tRNA binding"/>
    <property type="evidence" value="ECO:0007669"/>
    <property type="project" value="TreeGrafter"/>
</dbReference>
<reference evidence="10" key="1">
    <citation type="journal article" date="2020" name="Microb. Genom.">
        <title>Genetic diversity of clinical and environmental Mucorales isolates obtained from an investigation of mucormycosis cases among solid organ transplant recipients.</title>
        <authorList>
            <person name="Nguyen M.H."/>
            <person name="Kaul D."/>
            <person name="Muto C."/>
            <person name="Cheng S.J."/>
            <person name="Richter R.A."/>
            <person name="Bruno V.M."/>
            <person name="Liu G."/>
            <person name="Beyhan S."/>
            <person name="Sundermann A.J."/>
            <person name="Mounaud S."/>
            <person name="Pasculle A.W."/>
            <person name="Nierman W.C."/>
            <person name="Driscoll E."/>
            <person name="Cumbie R."/>
            <person name="Clancy C.J."/>
            <person name="Dupont C.L."/>
        </authorList>
    </citation>
    <scope>NUCLEOTIDE SEQUENCE</scope>
    <source>
        <strain evidence="10">GL11</strain>
    </source>
</reference>
<evidence type="ECO:0000256" key="2">
    <source>
        <dbReference type="ARBA" id="ARBA00020451"/>
    </source>
</evidence>
<evidence type="ECO:0000313" key="10">
    <source>
        <dbReference type="EMBL" id="KAG1310077.1"/>
    </source>
</evidence>
<feature type="domain" description="SAM-dependent MTase TRM10-type" evidence="9">
    <location>
        <begin position="95"/>
        <end position="288"/>
    </location>
</feature>
<evidence type="ECO:0000256" key="5">
    <source>
        <dbReference type="ARBA" id="ARBA00022691"/>
    </source>
</evidence>